<organism evidence="2 3">
    <name type="scientific">Oryza sativa subsp. japonica</name>
    <name type="common">Rice</name>
    <dbReference type="NCBI Taxonomy" id="39947"/>
    <lineage>
        <taxon>Eukaryota</taxon>
        <taxon>Viridiplantae</taxon>
        <taxon>Streptophyta</taxon>
        <taxon>Embryophyta</taxon>
        <taxon>Tracheophyta</taxon>
        <taxon>Spermatophyta</taxon>
        <taxon>Magnoliopsida</taxon>
        <taxon>Liliopsida</taxon>
        <taxon>Poales</taxon>
        <taxon>Poaceae</taxon>
        <taxon>BOP clade</taxon>
        <taxon>Oryzoideae</taxon>
        <taxon>Oryzeae</taxon>
        <taxon>Oryzinae</taxon>
        <taxon>Oryza</taxon>
        <taxon>Oryza sativa</taxon>
    </lineage>
</organism>
<reference evidence="3" key="2">
    <citation type="journal article" date="2008" name="Nucleic Acids Res.">
        <title>The rice annotation project database (RAP-DB): 2008 update.</title>
        <authorList>
            <consortium name="The rice annotation project (RAP)"/>
        </authorList>
    </citation>
    <scope>GENOME REANNOTATION</scope>
    <source>
        <strain evidence="3">cv. Nipponbare</strain>
    </source>
</reference>
<proteinExistence type="predicted"/>
<evidence type="ECO:0000256" key="1">
    <source>
        <dbReference type="SAM" id="MobiDB-lite"/>
    </source>
</evidence>
<dbReference type="EMBL" id="AP005497">
    <property type="protein sequence ID" value="BAD38134.1"/>
    <property type="molecule type" value="Genomic_DNA"/>
</dbReference>
<dbReference type="Proteomes" id="UP000000763">
    <property type="component" value="Chromosome 2"/>
</dbReference>
<sequence>MANSGGTAVDGGGATRRRRGMAVAEDGGGAVLRRKEESELSWGWGSSAVDVLWLAQCSMVLIDDFRVRTYRDRIGNFFYYLKIVKTTDTYEIRIGAYPILIHIRYEYVAWEAYPGIGSICSSKINNPRIDVSIAKAQHNNVSYGCSRIISVSPKSKYYHQLTKSRAYQSREHIK</sequence>
<feature type="region of interest" description="Disordered" evidence="1">
    <location>
        <begin position="1"/>
        <end position="22"/>
    </location>
</feature>
<dbReference type="AlphaFoldDB" id="Q67UN5"/>
<accession>Q67UN5</accession>
<gene>
    <name evidence="2" type="primary">OSJNBb0071O21.11</name>
</gene>
<protein>
    <submittedName>
        <fullName evidence="2">Uncharacterized protein</fullName>
    </submittedName>
</protein>
<reference evidence="3" key="1">
    <citation type="journal article" date="2005" name="Nature">
        <title>The map-based sequence of the rice genome.</title>
        <authorList>
            <consortium name="International rice genome sequencing project (IRGSP)"/>
            <person name="Matsumoto T."/>
            <person name="Wu J."/>
            <person name="Kanamori H."/>
            <person name="Katayose Y."/>
            <person name="Fujisawa M."/>
            <person name="Namiki N."/>
            <person name="Mizuno H."/>
            <person name="Yamamoto K."/>
            <person name="Antonio B.A."/>
            <person name="Baba T."/>
            <person name="Sakata K."/>
            <person name="Nagamura Y."/>
            <person name="Aoki H."/>
            <person name="Arikawa K."/>
            <person name="Arita K."/>
            <person name="Bito T."/>
            <person name="Chiden Y."/>
            <person name="Fujitsuka N."/>
            <person name="Fukunaka R."/>
            <person name="Hamada M."/>
            <person name="Harada C."/>
            <person name="Hayashi A."/>
            <person name="Hijishita S."/>
            <person name="Honda M."/>
            <person name="Hosokawa S."/>
            <person name="Ichikawa Y."/>
            <person name="Idonuma A."/>
            <person name="Iijima M."/>
            <person name="Ikeda M."/>
            <person name="Ikeno M."/>
            <person name="Ito K."/>
            <person name="Ito S."/>
            <person name="Ito T."/>
            <person name="Ito Y."/>
            <person name="Ito Y."/>
            <person name="Iwabuchi A."/>
            <person name="Kamiya K."/>
            <person name="Karasawa W."/>
            <person name="Kurita K."/>
            <person name="Katagiri S."/>
            <person name="Kikuta A."/>
            <person name="Kobayashi H."/>
            <person name="Kobayashi N."/>
            <person name="Machita K."/>
            <person name="Maehara T."/>
            <person name="Masukawa M."/>
            <person name="Mizubayashi T."/>
            <person name="Mukai Y."/>
            <person name="Nagasaki H."/>
            <person name="Nagata Y."/>
            <person name="Naito S."/>
            <person name="Nakashima M."/>
            <person name="Nakama Y."/>
            <person name="Nakamichi Y."/>
            <person name="Nakamura M."/>
            <person name="Meguro A."/>
            <person name="Negishi M."/>
            <person name="Ohta I."/>
            <person name="Ohta T."/>
            <person name="Okamoto M."/>
            <person name="Ono N."/>
            <person name="Saji S."/>
            <person name="Sakaguchi M."/>
            <person name="Sakai K."/>
            <person name="Shibata M."/>
            <person name="Shimokawa T."/>
            <person name="Song J."/>
            <person name="Takazaki Y."/>
            <person name="Terasawa K."/>
            <person name="Tsugane M."/>
            <person name="Tsuji K."/>
            <person name="Ueda S."/>
            <person name="Waki K."/>
            <person name="Yamagata H."/>
            <person name="Yamamoto M."/>
            <person name="Yamamoto S."/>
            <person name="Yamane H."/>
            <person name="Yoshiki S."/>
            <person name="Yoshihara R."/>
            <person name="Yukawa K."/>
            <person name="Zhong H."/>
            <person name="Yano M."/>
            <person name="Yuan Q."/>
            <person name="Ouyang S."/>
            <person name="Liu J."/>
            <person name="Jones K.M."/>
            <person name="Gansberger K."/>
            <person name="Moffat K."/>
            <person name="Hill J."/>
            <person name="Bera J."/>
            <person name="Fadrosh D."/>
            <person name="Jin S."/>
            <person name="Johri S."/>
            <person name="Kim M."/>
            <person name="Overton L."/>
            <person name="Reardon M."/>
            <person name="Tsitrin T."/>
            <person name="Vuong H."/>
            <person name="Weaver B."/>
            <person name="Ciecko A."/>
            <person name="Tallon L."/>
            <person name="Jackson J."/>
            <person name="Pai G."/>
            <person name="Aken S.V."/>
            <person name="Utterback T."/>
            <person name="Reidmuller S."/>
            <person name="Feldblyum T."/>
            <person name="Hsiao J."/>
            <person name="Zismann V."/>
            <person name="Iobst S."/>
            <person name="de Vazeille A.R."/>
            <person name="Buell C.R."/>
            <person name="Ying K."/>
            <person name="Li Y."/>
            <person name="Lu T."/>
            <person name="Huang Y."/>
            <person name="Zhao Q."/>
            <person name="Feng Q."/>
            <person name="Zhang L."/>
            <person name="Zhu J."/>
            <person name="Weng Q."/>
            <person name="Mu J."/>
            <person name="Lu Y."/>
            <person name="Fan D."/>
            <person name="Liu Y."/>
            <person name="Guan J."/>
            <person name="Zhang Y."/>
            <person name="Yu S."/>
            <person name="Liu X."/>
            <person name="Zhang Y."/>
            <person name="Hong G."/>
            <person name="Han B."/>
            <person name="Choisne N."/>
            <person name="Demange N."/>
            <person name="Orjeda G."/>
            <person name="Samain S."/>
            <person name="Cattolico L."/>
            <person name="Pelletier E."/>
            <person name="Couloux A."/>
            <person name="Segurens B."/>
            <person name="Wincker P."/>
            <person name="D'Hont A."/>
            <person name="Scarpelli C."/>
            <person name="Weissenbach J."/>
            <person name="Salanoubat M."/>
            <person name="Quetier F."/>
            <person name="Yu Y."/>
            <person name="Kim H.R."/>
            <person name="Rambo T."/>
            <person name="Currie J."/>
            <person name="Collura K."/>
            <person name="Luo M."/>
            <person name="Yang T."/>
            <person name="Ammiraju J.S.S."/>
            <person name="Engler F."/>
            <person name="Soderlund C."/>
            <person name="Wing R.A."/>
            <person name="Palmer L.E."/>
            <person name="de la Bastide M."/>
            <person name="Spiegel L."/>
            <person name="Nascimento L."/>
            <person name="Zutavern T."/>
            <person name="O'Shaughnessy A."/>
            <person name="Dike S."/>
            <person name="Dedhia N."/>
            <person name="Preston R."/>
            <person name="Balija V."/>
            <person name="McCombie W.R."/>
            <person name="Chow T."/>
            <person name="Chen H."/>
            <person name="Chung M."/>
            <person name="Chen C."/>
            <person name="Shaw J."/>
            <person name="Wu H."/>
            <person name="Hsiao K."/>
            <person name="Chao Y."/>
            <person name="Chu M."/>
            <person name="Cheng C."/>
            <person name="Hour A."/>
            <person name="Lee P."/>
            <person name="Lin S."/>
            <person name="Lin Y."/>
            <person name="Liou J."/>
            <person name="Liu S."/>
            <person name="Hsing Y."/>
            <person name="Raghuvanshi S."/>
            <person name="Mohanty A."/>
            <person name="Bharti A.K."/>
            <person name="Gaur A."/>
            <person name="Gupta V."/>
            <person name="Kumar D."/>
            <person name="Ravi V."/>
            <person name="Vij S."/>
            <person name="Kapur A."/>
            <person name="Khurana P."/>
            <person name="Khurana P."/>
            <person name="Khurana J.P."/>
            <person name="Tyagi A.K."/>
            <person name="Gaikwad K."/>
            <person name="Singh A."/>
            <person name="Dalal V."/>
            <person name="Srivastava S."/>
            <person name="Dixit A."/>
            <person name="Pal A.K."/>
            <person name="Ghazi I.A."/>
            <person name="Yadav M."/>
            <person name="Pandit A."/>
            <person name="Bhargava A."/>
            <person name="Sureshbabu K."/>
            <person name="Batra K."/>
            <person name="Sharma T.R."/>
            <person name="Mohapatra T."/>
            <person name="Singh N.K."/>
            <person name="Messing J."/>
            <person name="Nelson A.B."/>
            <person name="Fuks G."/>
            <person name="Kavchok S."/>
            <person name="Keizer G."/>
            <person name="Linton E."/>
            <person name="Llaca V."/>
            <person name="Song R."/>
            <person name="Tanyolac B."/>
            <person name="Young S."/>
            <person name="Ho-Il K."/>
            <person name="Hahn J.H."/>
            <person name="Sangsakoo G."/>
            <person name="Vanavichit A."/>
            <person name="de Mattos Luiz.A.T."/>
            <person name="Zimmer P.D."/>
            <person name="Malone G."/>
            <person name="Dellagostin O."/>
            <person name="de Oliveira A.C."/>
            <person name="Bevan M."/>
            <person name="Bancroft I."/>
            <person name="Minx P."/>
            <person name="Cordum H."/>
            <person name="Wilson R."/>
            <person name="Cheng Z."/>
            <person name="Jin W."/>
            <person name="Jiang J."/>
            <person name="Leong S.A."/>
            <person name="Iwama H."/>
            <person name="Gojobori T."/>
            <person name="Itoh T."/>
            <person name="Niimura Y."/>
            <person name="Fujii Y."/>
            <person name="Habara T."/>
            <person name="Sakai H."/>
            <person name="Sato Y."/>
            <person name="Wilson G."/>
            <person name="Kumar K."/>
            <person name="McCouch S."/>
            <person name="Juretic N."/>
            <person name="Hoen D."/>
            <person name="Wright S."/>
            <person name="Bruskiewich R."/>
            <person name="Bureau T."/>
            <person name="Miyao A."/>
            <person name="Hirochika H."/>
            <person name="Nishikawa T."/>
            <person name="Kadowaki K."/>
            <person name="Sugiura M."/>
            <person name="Burr B."/>
            <person name="Sasaki T."/>
        </authorList>
    </citation>
    <scope>NUCLEOTIDE SEQUENCE [LARGE SCALE GENOMIC DNA]</scope>
    <source>
        <strain evidence="3">cv. Nipponbare</strain>
    </source>
</reference>
<name>Q67UN5_ORYSJ</name>
<evidence type="ECO:0000313" key="2">
    <source>
        <dbReference type="EMBL" id="BAD38134.1"/>
    </source>
</evidence>
<evidence type="ECO:0000313" key="3">
    <source>
        <dbReference type="Proteomes" id="UP000000763"/>
    </source>
</evidence>